<proteinExistence type="predicted"/>
<keyword evidence="3" id="KW-1185">Reference proteome</keyword>
<evidence type="ECO:0000256" key="1">
    <source>
        <dbReference type="SAM" id="SignalP"/>
    </source>
</evidence>
<evidence type="ECO:0000313" key="3">
    <source>
        <dbReference type="Proteomes" id="UP000077623"/>
    </source>
</evidence>
<protein>
    <recommendedName>
        <fullName evidence="4">Lipoprotein</fullName>
    </recommendedName>
</protein>
<organism evidence="2 3">
    <name type="scientific">Candidatus Mycoplasma haematobovis</name>
    <dbReference type="NCBI Taxonomy" id="432608"/>
    <lineage>
        <taxon>Bacteria</taxon>
        <taxon>Bacillati</taxon>
        <taxon>Mycoplasmatota</taxon>
        <taxon>Mollicutes</taxon>
        <taxon>Mycoplasmataceae</taxon>
        <taxon>Mycoplasma</taxon>
    </lineage>
</organism>
<evidence type="ECO:0000313" key="2">
    <source>
        <dbReference type="EMBL" id="OAL10057.1"/>
    </source>
</evidence>
<reference evidence="3" key="1">
    <citation type="submission" date="2016-04" db="EMBL/GenBank/DDBJ databases">
        <authorList>
            <person name="Quiroz-Castaneda R.E."/>
            <person name="Martinez-Ocampo F."/>
        </authorList>
    </citation>
    <scope>NUCLEOTIDE SEQUENCE [LARGE SCALE GENOMIC DNA]</scope>
    <source>
        <strain evidence="3">INIFAP01</strain>
    </source>
</reference>
<dbReference type="Proteomes" id="UP000077623">
    <property type="component" value="Unassembled WGS sequence"/>
</dbReference>
<sequence length="222" mass="24962">MSFPIKACALGAVGCIASAAIGLSQARSSSSVSEKLALEGYVLISSKEKIATEVWKKRATLYKDTKKNGELLLKDLDYTKVSSEGNEIKQKCESFTNGKVFFNSVKDIYEKIIKLCTLKINEYHESHFSDGDKFLTTDPQNSSDWTEIFEKNQEQIKKEIKDATKENAKNKLSEYCSQKYELYHSNENKNTSYNVLAWCIKKNKLAPVSGPKQEGSEQSPSN</sequence>
<feature type="signal peptide" evidence="1">
    <location>
        <begin position="1"/>
        <end position="19"/>
    </location>
</feature>
<gene>
    <name evidence="2" type="ORF">A6V39_04030</name>
</gene>
<dbReference type="AlphaFoldDB" id="A0A1A9QC64"/>
<dbReference type="STRING" id="432608.A6V39_04030"/>
<keyword evidence="1" id="KW-0732">Signal</keyword>
<feature type="chain" id="PRO_5008394686" description="Lipoprotein" evidence="1">
    <location>
        <begin position="20"/>
        <end position="222"/>
    </location>
</feature>
<comment type="caution">
    <text evidence="2">The sequence shown here is derived from an EMBL/GenBank/DDBJ whole genome shotgun (WGS) entry which is preliminary data.</text>
</comment>
<dbReference type="EMBL" id="LWUJ01000012">
    <property type="protein sequence ID" value="OAL10057.1"/>
    <property type="molecule type" value="Genomic_DNA"/>
</dbReference>
<accession>A0A1A9QC64</accession>
<evidence type="ECO:0008006" key="4">
    <source>
        <dbReference type="Google" id="ProtNLM"/>
    </source>
</evidence>
<dbReference type="RefSeq" id="WP_187150444.1">
    <property type="nucleotide sequence ID" value="NZ_LWUJ01000012.1"/>
</dbReference>
<name>A0A1A9QC64_9MOLU</name>